<dbReference type="PROSITE" id="PS50237">
    <property type="entry name" value="HECT"/>
    <property type="match status" value="1"/>
</dbReference>
<dbReference type="InterPro" id="IPR051709">
    <property type="entry name" value="Ub-ligase/GTPase-reg"/>
</dbReference>
<dbReference type="InterPro" id="IPR035983">
    <property type="entry name" value="Hect_E3_ubiquitin_ligase"/>
</dbReference>
<keyword evidence="9" id="KW-1185">Reference proteome</keyword>
<gene>
    <name evidence="8" type="ORF">IHE44_0007718</name>
    <name evidence="7" type="ORF">IHE44_008713</name>
</gene>
<feature type="repeat" description="RCC1" evidence="5">
    <location>
        <begin position="57"/>
        <end position="109"/>
    </location>
</feature>
<name>A0A835TY58_9PASS</name>
<evidence type="ECO:0000256" key="4">
    <source>
        <dbReference type="PROSITE-ProRule" id="PRU00104"/>
    </source>
</evidence>
<evidence type="ECO:0000256" key="3">
    <source>
        <dbReference type="ARBA" id="ARBA00022786"/>
    </source>
</evidence>
<dbReference type="PANTHER" id="PTHR45622">
    <property type="entry name" value="UBIQUITIN-PROTEIN LIGASE E3A-RELATED"/>
    <property type="match status" value="1"/>
</dbReference>
<keyword evidence="3 4" id="KW-0833">Ubl conjugation pathway</keyword>
<dbReference type="CDD" id="cd00078">
    <property type="entry name" value="HECTc"/>
    <property type="match status" value="1"/>
</dbReference>
<dbReference type="GO" id="GO:0005737">
    <property type="term" value="C:cytoplasm"/>
    <property type="evidence" value="ECO:0007669"/>
    <property type="project" value="TreeGrafter"/>
</dbReference>
<comment type="caution">
    <text evidence="4">Lacks conserved residue(s) required for the propagation of feature annotation.</text>
</comment>
<sequence length="648" mass="73587">MCAVLEQKWVNILQGLQRSVHMGSLQSLHHVGALDAQNIVAVSCGEAHTLALNDKGSEVFSWGQNKYGQLGLGYEYKKQTSPQMIKSLLGIPFAQIAAGGAHSFVLTLSGAIFGWGRNKFGQLGLNDDNGNGQLGTGTTSNRKSPFTVKGSWIPYSTQSPMSTDTEECYCVKRIFSGGDQSFAHYFYPQNMVPPDDFRYPDLLKQIWTVNETFIQRLLSFPSGRLPVEIANNDDHYKTSTRFSGVDMNAARLLFHKLIQPEHTHISQQVNERGQVIQYDRFYIHEIQDLIDIRNDYANWFQQQVLGMLTDIPVIICTYPFVFDAQAKTTLLQTDAIIQMQMAVDQAHRQNLSSLFLPVFESVNPCLILMVRRDNIVGDAVEVLRKTKNVDYKKPLKVIFVGEEAVDAGGVRKEFFLLIMRELLDPKYGMFRYYEESRLIWFSDKTFEDSDLFHLIGVVCGLAIYNFTIVDLHFPLALYKKLLNKKPSLDDLKELMPDVGRGMQQLLDYPEDDIEEAFCLNFTITVENFGTTEIKELVPKGADIPVVKQNRQDFVDAYVDYIFNRSVASLYSAFHEGFHKVCGGKVLQLFQPSELQAMVIGNTNYDWKELEKGPVWEEKQSWQTVAKQQLPVEIVSAVSLKNFKGKTET</sequence>
<evidence type="ECO:0000313" key="8">
    <source>
        <dbReference type="EMBL" id="KAI1231641.1"/>
    </source>
</evidence>
<evidence type="ECO:0000259" key="6">
    <source>
        <dbReference type="PROSITE" id="PS50237"/>
    </source>
</evidence>
<dbReference type="PROSITE" id="PS50012">
    <property type="entry name" value="RCC1_3"/>
    <property type="match status" value="1"/>
</dbReference>
<dbReference type="FunFam" id="3.30.2160.10:FF:000004">
    <property type="entry name" value="probable E3 ubiquitin-protein ligase HERC4 isoform X1"/>
    <property type="match status" value="1"/>
</dbReference>
<feature type="domain" description="HECT" evidence="6">
    <location>
        <begin position="387"/>
        <end position="611"/>
    </location>
</feature>
<dbReference type="InterPro" id="IPR000569">
    <property type="entry name" value="HECT_dom"/>
</dbReference>
<keyword evidence="1" id="KW-0808">Transferase</keyword>
<dbReference type="InterPro" id="IPR000408">
    <property type="entry name" value="Reg_chr_condens"/>
</dbReference>
<dbReference type="GO" id="GO:0061630">
    <property type="term" value="F:ubiquitin protein ligase activity"/>
    <property type="evidence" value="ECO:0007669"/>
    <property type="project" value="TreeGrafter"/>
</dbReference>
<accession>A0A835TY58</accession>
<dbReference type="SUPFAM" id="SSF56204">
    <property type="entry name" value="Hect, E3 ligase catalytic domain"/>
    <property type="match status" value="1"/>
</dbReference>
<dbReference type="FunFam" id="3.90.1750.10:FF:000010">
    <property type="entry name" value="probable E3 ubiquitin-protein ligase HERC4 isoform X1"/>
    <property type="match status" value="1"/>
</dbReference>
<dbReference type="Pfam" id="PF00632">
    <property type="entry name" value="HECT"/>
    <property type="match status" value="1"/>
</dbReference>
<dbReference type="Gene3D" id="3.30.2160.10">
    <property type="entry name" value="Hect, E3 ligase catalytic domain"/>
    <property type="match status" value="1"/>
</dbReference>
<dbReference type="EMBL" id="JADDUC010000034">
    <property type="protein sequence ID" value="KAG0122649.1"/>
    <property type="molecule type" value="Genomic_DNA"/>
</dbReference>
<dbReference type="Gene3D" id="2.130.10.30">
    <property type="entry name" value="Regulator of chromosome condensation 1/beta-lactamase-inhibitor protein II"/>
    <property type="match status" value="1"/>
</dbReference>
<reference evidence="8" key="3">
    <citation type="submission" date="2022-01" db="EMBL/GenBank/DDBJ databases">
        <authorList>
            <person name="Rubenstein D.R."/>
        </authorList>
    </citation>
    <scope>NUCLEOTIDE SEQUENCE</scope>
    <source>
        <strain evidence="8">SS15</strain>
        <tissue evidence="8">Liver</tissue>
    </source>
</reference>
<dbReference type="Proteomes" id="UP000618051">
    <property type="component" value="Unassembled WGS sequence"/>
</dbReference>
<evidence type="ECO:0000256" key="2">
    <source>
        <dbReference type="ARBA" id="ARBA00022737"/>
    </source>
</evidence>
<dbReference type="Pfam" id="PF00415">
    <property type="entry name" value="RCC1"/>
    <property type="match status" value="1"/>
</dbReference>
<dbReference type="SMART" id="SM00119">
    <property type="entry name" value="HECTc"/>
    <property type="match status" value="1"/>
</dbReference>
<reference evidence="7" key="1">
    <citation type="submission" date="2020-10" db="EMBL/GenBank/DDBJ databases">
        <title>Feather gene expression reveals the developmental basis of iridescence in African starlings.</title>
        <authorList>
            <person name="Rubenstein D.R."/>
        </authorList>
    </citation>
    <scope>NUCLEOTIDE SEQUENCE</scope>
    <source>
        <strain evidence="7">SS15</strain>
        <tissue evidence="7">Liver</tissue>
    </source>
</reference>
<organism evidence="7">
    <name type="scientific">Lamprotornis superbus</name>
    <dbReference type="NCBI Taxonomy" id="245042"/>
    <lineage>
        <taxon>Eukaryota</taxon>
        <taxon>Metazoa</taxon>
        <taxon>Chordata</taxon>
        <taxon>Craniata</taxon>
        <taxon>Vertebrata</taxon>
        <taxon>Euteleostomi</taxon>
        <taxon>Archelosauria</taxon>
        <taxon>Archosauria</taxon>
        <taxon>Dinosauria</taxon>
        <taxon>Saurischia</taxon>
        <taxon>Theropoda</taxon>
        <taxon>Coelurosauria</taxon>
        <taxon>Aves</taxon>
        <taxon>Neognathae</taxon>
        <taxon>Neoaves</taxon>
        <taxon>Telluraves</taxon>
        <taxon>Australaves</taxon>
        <taxon>Passeriformes</taxon>
        <taxon>Sturnidae</taxon>
        <taxon>Lamprotornis</taxon>
    </lineage>
</organism>
<protein>
    <recommendedName>
        <fullName evidence="6">HECT domain-containing protein</fullName>
    </recommendedName>
</protein>
<proteinExistence type="predicted"/>
<dbReference type="InterPro" id="IPR009091">
    <property type="entry name" value="RCC1/BLIP-II"/>
</dbReference>
<comment type="caution">
    <text evidence="7">The sequence shown here is derived from an EMBL/GenBank/DDBJ whole genome shotgun (WGS) entry which is preliminary data.</text>
</comment>
<reference evidence="8 9" key="2">
    <citation type="journal article" date="2021" name="J. Hered.">
        <title>Feather Gene Expression Elucidates the Developmental Basis of Plumage Iridescence in African Starlings.</title>
        <authorList>
            <person name="Rubenstein D.R."/>
            <person name="Corvelo A."/>
            <person name="MacManes M.D."/>
            <person name="Maia R."/>
            <person name="Narzisi G."/>
            <person name="Rousaki A."/>
            <person name="Vandenabeele P."/>
            <person name="Shawkey M.D."/>
            <person name="Solomon J."/>
        </authorList>
    </citation>
    <scope>NUCLEOTIDE SEQUENCE [LARGE SCALE GENOMIC DNA]</scope>
    <source>
        <strain evidence="8">SS15</strain>
    </source>
</reference>
<evidence type="ECO:0000313" key="7">
    <source>
        <dbReference type="EMBL" id="KAG0122649.1"/>
    </source>
</evidence>
<dbReference type="OrthoDB" id="8068875at2759"/>
<dbReference type="EMBL" id="JADDUC020000025">
    <property type="protein sequence ID" value="KAI1231641.1"/>
    <property type="molecule type" value="Genomic_DNA"/>
</dbReference>
<dbReference type="SUPFAM" id="SSF50985">
    <property type="entry name" value="RCC1/BLIP-II"/>
    <property type="match status" value="1"/>
</dbReference>
<evidence type="ECO:0000313" key="9">
    <source>
        <dbReference type="Proteomes" id="UP000618051"/>
    </source>
</evidence>
<evidence type="ECO:0000256" key="1">
    <source>
        <dbReference type="ARBA" id="ARBA00022679"/>
    </source>
</evidence>
<dbReference type="PRINTS" id="PR00633">
    <property type="entry name" value="RCCNDNSATION"/>
</dbReference>
<keyword evidence="2" id="KW-0677">Repeat</keyword>
<dbReference type="PANTHER" id="PTHR45622:SF5">
    <property type="entry name" value="E3 UBIQUITIN-PROTEIN LIGASE HERC4-RELATED"/>
    <property type="match status" value="1"/>
</dbReference>
<dbReference type="AlphaFoldDB" id="A0A835TY58"/>
<evidence type="ECO:0000256" key="5">
    <source>
        <dbReference type="PROSITE-ProRule" id="PRU00235"/>
    </source>
</evidence>
<dbReference type="GO" id="GO:0006511">
    <property type="term" value="P:ubiquitin-dependent protein catabolic process"/>
    <property type="evidence" value="ECO:0007669"/>
    <property type="project" value="TreeGrafter"/>
</dbReference>
<dbReference type="GO" id="GO:0016567">
    <property type="term" value="P:protein ubiquitination"/>
    <property type="evidence" value="ECO:0007669"/>
    <property type="project" value="TreeGrafter"/>
</dbReference>
<dbReference type="Gene3D" id="3.90.1750.10">
    <property type="entry name" value="Hect, E3 ligase catalytic domains"/>
    <property type="match status" value="1"/>
</dbReference>